<evidence type="ECO:0000256" key="3">
    <source>
        <dbReference type="ARBA" id="ARBA00022679"/>
    </source>
</evidence>
<organism evidence="9 10">
    <name type="scientific">Bifidobacterium minimum</name>
    <dbReference type="NCBI Taxonomy" id="1693"/>
    <lineage>
        <taxon>Bacteria</taxon>
        <taxon>Bacillati</taxon>
        <taxon>Actinomycetota</taxon>
        <taxon>Actinomycetes</taxon>
        <taxon>Bifidobacteriales</taxon>
        <taxon>Bifidobacteriaceae</taxon>
        <taxon>Bifidobacterium</taxon>
    </lineage>
</organism>
<dbReference type="EC" id="2.7.8.6" evidence="9"/>
<feature type="transmembrane region" description="Helical" evidence="7">
    <location>
        <begin position="121"/>
        <end position="142"/>
    </location>
</feature>
<dbReference type="PANTHER" id="PTHR30576">
    <property type="entry name" value="COLANIC BIOSYNTHESIS UDP-GLUCOSE LIPID CARRIER TRANSFERASE"/>
    <property type="match status" value="1"/>
</dbReference>
<dbReference type="PANTHER" id="PTHR30576:SF10">
    <property type="entry name" value="SLL5057 PROTEIN"/>
    <property type="match status" value="1"/>
</dbReference>
<keyword evidence="6 7" id="KW-0472">Membrane</keyword>
<proteinExistence type="inferred from homology"/>
<dbReference type="NCBIfam" id="TIGR03025">
    <property type="entry name" value="EPS_sugtrans"/>
    <property type="match status" value="1"/>
</dbReference>
<gene>
    <name evidence="9" type="ORF">BMIN_0929</name>
</gene>
<feature type="transmembrane region" description="Helical" evidence="7">
    <location>
        <begin position="46"/>
        <end position="68"/>
    </location>
</feature>
<reference evidence="9 10" key="1">
    <citation type="submission" date="2014-03" db="EMBL/GenBank/DDBJ databases">
        <title>Genomics of Bifidobacteria.</title>
        <authorList>
            <person name="Ventura M."/>
            <person name="Milani C."/>
            <person name="Lugli G.A."/>
        </authorList>
    </citation>
    <scope>NUCLEOTIDE SEQUENCE [LARGE SCALE GENOMIC DNA]</scope>
    <source>
        <strain evidence="9 10">LMG 11592</strain>
    </source>
</reference>
<feature type="transmembrane region" description="Helical" evidence="7">
    <location>
        <begin position="148"/>
        <end position="169"/>
    </location>
</feature>
<keyword evidence="10" id="KW-1185">Reference proteome</keyword>
<dbReference type="GO" id="GO:0016020">
    <property type="term" value="C:membrane"/>
    <property type="evidence" value="ECO:0007669"/>
    <property type="project" value="UniProtKB-SubCell"/>
</dbReference>
<keyword evidence="4 7" id="KW-0812">Transmembrane</keyword>
<protein>
    <submittedName>
        <fullName evidence="9">Exopolysaccharide biosynthesis polyprenyl glycosylphosphotransferase</fullName>
        <ecNumber evidence="9">2.7.8.6</ecNumber>
    </submittedName>
</protein>
<evidence type="ECO:0000259" key="8">
    <source>
        <dbReference type="Pfam" id="PF02397"/>
    </source>
</evidence>
<comment type="caution">
    <text evidence="9">The sequence shown here is derived from an EMBL/GenBank/DDBJ whole genome shotgun (WGS) entry which is preliminary data.</text>
</comment>
<name>A0A087BR49_9BIFI</name>
<accession>A0A087BR49</accession>
<dbReference type="InterPro" id="IPR017475">
    <property type="entry name" value="EPS_sugar_tfrase"/>
</dbReference>
<evidence type="ECO:0000256" key="7">
    <source>
        <dbReference type="SAM" id="Phobius"/>
    </source>
</evidence>
<feature type="transmembrane region" description="Helical" evidence="7">
    <location>
        <begin position="341"/>
        <end position="362"/>
    </location>
</feature>
<dbReference type="EMBL" id="JGZD01000006">
    <property type="protein sequence ID" value="KFI73499.1"/>
    <property type="molecule type" value="Genomic_DNA"/>
</dbReference>
<evidence type="ECO:0000313" key="9">
    <source>
        <dbReference type="EMBL" id="KFI73499.1"/>
    </source>
</evidence>
<comment type="similarity">
    <text evidence="2">Belongs to the bacterial sugar transferase family.</text>
</comment>
<evidence type="ECO:0000313" key="10">
    <source>
        <dbReference type="Proteomes" id="UP000029014"/>
    </source>
</evidence>
<evidence type="ECO:0000256" key="4">
    <source>
        <dbReference type="ARBA" id="ARBA00022692"/>
    </source>
</evidence>
<evidence type="ECO:0000256" key="5">
    <source>
        <dbReference type="ARBA" id="ARBA00022989"/>
    </source>
</evidence>
<sequence length="530" mass="58509">MSSTRPTNGNGDTGSPTTFFDGSYFCSSRPTRHSSIFTYSAPHWSYVYNATLVVLDALMVLISMVIIMGIHPSSRDFISQNQFPGNDVLAITGMLVTVWLLSLAGTQIYTRHMMGEGYEVYSKIILAGFYSIITLCTIIYLFKLSMPRQIVLAVPALSVVLTLIERWLMRNSLQRNRARGEYNYATVLVGSPAGIHQAIKELDHNTALGYAPVAICPVANANGGSRESMAQHLVQVPFTPANQREQSLRTLPLNSHLPQTAKNLGARTMLITDVMSRYSETMRTLSLAMESMGIELAFSASVADINGADIHLRNNPSMPVFTARLPQYSTRTRIIKRVMDIIGALLALIVSSPVMAVVAILVRAEDGGPAIYKQQRIGLYGKPFTLYKFRSMRVGADKIVGKLAAENGIEGRFLFKLHDDPRVTKIGRFIRKTSLDEFPQFINVLTGTMSLVGPRPPLPAEVARYNSLYSTRLLVKPGITGLWQVSGRSDLSKEESERLDVSYVERWSINGDIAILLKTITAVLKGTGSY</sequence>
<evidence type="ECO:0000256" key="6">
    <source>
        <dbReference type="ARBA" id="ARBA00023136"/>
    </source>
</evidence>
<dbReference type="Proteomes" id="UP000029014">
    <property type="component" value="Unassembled WGS sequence"/>
</dbReference>
<keyword evidence="5 7" id="KW-1133">Transmembrane helix</keyword>
<feature type="domain" description="Bacterial sugar transferase" evidence="8">
    <location>
        <begin position="336"/>
        <end position="525"/>
    </location>
</feature>
<dbReference type="eggNOG" id="COG2148">
    <property type="taxonomic scope" value="Bacteria"/>
</dbReference>
<dbReference type="RefSeq" id="WP_022861881.1">
    <property type="nucleotide sequence ID" value="NZ_JGZD01000006.1"/>
</dbReference>
<comment type="subcellular location">
    <subcellularLocation>
        <location evidence="1">Membrane</location>
        <topology evidence="1">Multi-pass membrane protein</topology>
    </subcellularLocation>
</comment>
<dbReference type="GO" id="GO:0047360">
    <property type="term" value="F:undecaprenyl-phosphate galactose phosphotransferase activity"/>
    <property type="evidence" value="ECO:0007669"/>
    <property type="project" value="UniProtKB-EC"/>
</dbReference>
<dbReference type="Pfam" id="PF02397">
    <property type="entry name" value="Bac_transf"/>
    <property type="match status" value="1"/>
</dbReference>
<feature type="transmembrane region" description="Helical" evidence="7">
    <location>
        <begin position="88"/>
        <end position="109"/>
    </location>
</feature>
<dbReference type="AlphaFoldDB" id="A0A087BR49"/>
<dbReference type="eggNOG" id="COG1086">
    <property type="taxonomic scope" value="Bacteria"/>
</dbReference>
<evidence type="ECO:0000256" key="1">
    <source>
        <dbReference type="ARBA" id="ARBA00004141"/>
    </source>
</evidence>
<dbReference type="STRING" id="1693.BMIN_0929"/>
<keyword evidence="3 9" id="KW-0808">Transferase</keyword>
<evidence type="ECO:0000256" key="2">
    <source>
        <dbReference type="ARBA" id="ARBA00006464"/>
    </source>
</evidence>
<dbReference type="InterPro" id="IPR003362">
    <property type="entry name" value="Bact_transf"/>
</dbReference>